<dbReference type="InterPro" id="IPR032808">
    <property type="entry name" value="DoxX"/>
</dbReference>
<evidence type="ECO:0000256" key="2">
    <source>
        <dbReference type="ARBA" id="ARBA00022692"/>
    </source>
</evidence>
<feature type="transmembrane region" description="Helical" evidence="5">
    <location>
        <begin position="68"/>
        <end position="86"/>
    </location>
</feature>
<evidence type="ECO:0008006" key="8">
    <source>
        <dbReference type="Google" id="ProtNLM"/>
    </source>
</evidence>
<evidence type="ECO:0000313" key="7">
    <source>
        <dbReference type="Proteomes" id="UP000281915"/>
    </source>
</evidence>
<dbReference type="GO" id="GO:0016020">
    <property type="term" value="C:membrane"/>
    <property type="evidence" value="ECO:0007669"/>
    <property type="project" value="UniProtKB-SubCell"/>
</dbReference>
<keyword evidence="3 5" id="KW-1133">Transmembrane helix</keyword>
<evidence type="ECO:0000256" key="3">
    <source>
        <dbReference type="ARBA" id="ARBA00022989"/>
    </source>
</evidence>
<evidence type="ECO:0000256" key="4">
    <source>
        <dbReference type="ARBA" id="ARBA00023136"/>
    </source>
</evidence>
<organism evidence="6 7">
    <name type="scientific">Brevibacillus panacihumi</name>
    <dbReference type="NCBI Taxonomy" id="497735"/>
    <lineage>
        <taxon>Bacteria</taxon>
        <taxon>Bacillati</taxon>
        <taxon>Bacillota</taxon>
        <taxon>Bacilli</taxon>
        <taxon>Bacillales</taxon>
        <taxon>Paenibacillaceae</taxon>
        <taxon>Brevibacillus</taxon>
    </lineage>
</organism>
<dbReference type="PANTHER" id="PTHR36974:SF1">
    <property type="entry name" value="DOXX FAMILY MEMBRANE PROTEIN"/>
    <property type="match status" value="1"/>
</dbReference>
<evidence type="ECO:0000313" key="6">
    <source>
        <dbReference type="EMBL" id="RNB77124.1"/>
    </source>
</evidence>
<feature type="transmembrane region" description="Helical" evidence="5">
    <location>
        <begin position="123"/>
        <end position="143"/>
    </location>
</feature>
<name>A0A3M8CN24_9BACL</name>
<keyword evidence="2 5" id="KW-0812">Transmembrane</keyword>
<dbReference type="RefSeq" id="WP_122914231.1">
    <property type="nucleotide sequence ID" value="NZ_RHHT01000032.1"/>
</dbReference>
<reference evidence="6 7" key="1">
    <citation type="submission" date="2018-10" db="EMBL/GenBank/DDBJ databases">
        <title>Phylogenomics of Brevibacillus.</title>
        <authorList>
            <person name="Dunlap C."/>
        </authorList>
    </citation>
    <scope>NUCLEOTIDE SEQUENCE [LARGE SCALE GENOMIC DNA]</scope>
    <source>
        <strain evidence="6 7">JCM 15085</strain>
    </source>
</reference>
<dbReference type="Pfam" id="PF13564">
    <property type="entry name" value="DoxX_2"/>
    <property type="match status" value="1"/>
</dbReference>
<dbReference type="Proteomes" id="UP000281915">
    <property type="component" value="Unassembled WGS sequence"/>
</dbReference>
<protein>
    <recommendedName>
        <fullName evidence="8">DoxX family membrane protein</fullName>
    </recommendedName>
</protein>
<dbReference type="PANTHER" id="PTHR36974">
    <property type="entry name" value="MEMBRANE PROTEIN-RELATED"/>
    <property type="match status" value="1"/>
</dbReference>
<comment type="caution">
    <text evidence="6">The sequence shown here is derived from an EMBL/GenBank/DDBJ whole genome shotgun (WGS) entry which is preliminary data.</text>
</comment>
<evidence type="ECO:0000256" key="1">
    <source>
        <dbReference type="ARBA" id="ARBA00004141"/>
    </source>
</evidence>
<gene>
    <name evidence="6" type="ORF">EDM58_15975</name>
</gene>
<proteinExistence type="predicted"/>
<keyword evidence="4 5" id="KW-0472">Membrane</keyword>
<evidence type="ECO:0000256" key="5">
    <source>
        <dbReference type="SAM" id="Phobius"/>
    </source>
</evidence>
<feature type="transmembrane region" description="Helical" evidence="5">
    <location>
        <begin position="31"/>
        <end position="48"/>
    </location>
</feature>
<dbReference type="EMBL" id="RHHT01000032">
    <property type="protein sequence ID" value="RNB77124.1"/>
    <property type="molecule type" value="Genomic_DNA"/>
</dbReference>
<sequence length="145" mass="15691">MLPFYVLIVSFLLFKVIGLVGFPYFDDWQTSLQGAVAIMLLFSASAHWGKRRPDLIRMVPPVFPQPGWIVSVTGWLEIAGAIGILIPATSKAASIGLAVLLIAMFPANVRAAKERLTIGGRPVPNLFLRTALQLVFLTAVFLAGA</sequence>
<comment type="subcellular location">
    <subcellularLocation>
        <location evidence="1">Membrane</location>
        <topology evidence="1">Multi-pass membrane protein</topology>
    </subcellularLocation>
</comment>
<feature type="transmembrane region" description="Helical" evidence="5">
    <location>
        <begin position="92"/>
        <end position="111"/>
    </location>
</feature>
<feature type="transmembrane region" description="Helical" evidence="5">
    <location>
        <begin position="5"/>
        <end position="25"/>
    </location>
</feature>
<dbReference type="AlphaFoldDB" id="A0A3M8CN24"/>
<accession>A0A3M8CN24</accession>